<evidence type="ECO:0000256" key="3">
    <source>
        <dbReference type="ARBA" id="ARBA00038471"/>
    </source>
</evidence>
<gene>
    <name evidence="4" type="ORF">STAS_31692</name>
</gene>
<accession>A0A5A7R9M0</accession>
<dbReference type="CDD" id="cd15797">
    <property type="entry name" value="PMEI"/>
    <property type="match status" value="1"/>
</dbReference>
<keyword evidence="2" id="KW-1015">Disulfide bond</keyword>
<protein>
    <submittedName>
        <fullName evidence="4">Invertase/pectin methylesterase inhibitor family protein</fullName>
    </submittedName>
</protein>
<dbReference type="GO" id="GO:0046910">
    <property type="term" value="F:pectinesterase inhibitor activity"/>
    <property type="evidence" value="ECO:0007669"/>
    <property type="project" value="InterPro"/>
</dbReference>
<comment type="similarity">
    <text evidence="3">Belongs to the PMEI family.</text>
</comment>
<evidence type="ECO:0000256" key="1">
    <source>
        <dbReference type="ARBA" id="ARBA00022729"/>
    </source>
</evidence>
<name>A0A5A7R9M0_STRAF</name>
<organism evidence="4 5">
    <name type="scientific">Striga asiatica</name>
    <name type="common">Asiatic witchweed</name>
    <name type="synonym">Buchnera asiatica</name>
    <dbReference type="NCBI Taxonomy" id="4170"/>
    <lineage>
        <taxon>Eukaryota</taxon>
        <taxon>Viridiplantae</taxon>
        <taxon>Streptophyta</taxon>
        <taxon>Embryophyta</taxon>
        <taxon>Tracheophyta</taxon>
        <taxon>Spermatophyta</taxon>
        <taxon>Magnoliopsida</taxon>
        <taxon>eudicotyledons</taxon>
        <taxon>Gunneridae</taxon>
        <taxon>Pentapetalae</taxon>
        <taxon>asterids</taxon>
        <taxon>lamiids</taxon>
        <taxon>Lamiales</taxon>
        <taxon>Orobanchaceae</taxon>
        <taxon>Buchnereae</taxon>
        <taxon>Striga</taxon>
    </lineage>
</organism>
<reference evidence="5" key="1">
    <citation type="journal article" date="2019" name="Curr. Biol.">
        <title>Genome Sequence of Striga asiatica Provides Insight into the Evolution of Plant Parasitism.</title>
        <authorList>
            <person name="Yoshida S."/>
            <person name="Kim S."/>
            <person name="Wafula E.K."/>
            <person name="Tanskanen J."/>
            <person name="Kim Y.M."/>
            <person name="Honaas L."/>
            <person name="Yang Z."/>
            <person name="Spallek T."/>
            <person name="Conn C.E."/>
            <person name="Ichihashi Y."/>
            <person name="Cheong K."/>
            <person name="Cui S."/>
            <person name="Der J.P."/>
            <person name="Gundlach H."/>
            <person name="Jiao Y."/>
            <person name="Hori C."/>
            <person name="Ishida J.K."/>
            <person name="Kasahara H."/>
            <person name="Kiba T."/>
            <person name="Kim M.S."/>
            <person name="Koo N."/>
            <person name="Laohavisit A."/>
            <person name="Lee Y.H."/>
            <person name="Lumba S."/>
            <person name="McCourt P."/>
            <person name="Mortimer J.C."/>
            <person name="Mutuku J.M."/>
            <person name="Nomura T."/>
            <person name="Sasaki-Sekimoto Y."/>
            <person name="Seto Y."/>
            <person name="Wang Y."/>
            <person name="Wakatake T."/>
            <person name="Sakakibara H."/>
            <person name="Demura T."/>
            <person name="Yamaguchi S."/>
            <person name="Yoneyama K."/>
            <person name="Manabe R.I."/>
            <person name="Nelson D.C."/>
            <person name="Schulman A.H."/>
            <person name="Timko M.P."/>
            <person name="dePamphilis C.W."/>
            <person name="Choi D."/>
            <person name="Shirasu K."/>
        </authorList>
    </citation>
    <scope>NUCLEOTIDE SEQUENCE [LARGE SCALE GENOMIC DNA]</scope>
    <source>
        <strain evidence="5">cv. UVA1</strain>
    </source>
</reference>
<dbReference type="EMBL" id="BKCP01010959">
    <property type="protein sequence ID" value="GER54136.1"/>
    <property type="molecule type" value="Genomic_DNA"/>
</dbReference>
<proteinExistence type="inferred from homology"/>
<evidence type="ECO:0000313" key="5">
    <source>
        <dbReference type="Proteomes" id="UP000325081"/>
    </source>
</evidence>
<dbReference type="NCBIfam" id="TIGR01614">
    <property type="entry name" value="PME_inhib"/>
    <property type="match status" value="1"/>
</dbReference>
<keyword evidence="5" id="KW-1185">Reference proteome</keyword>
<dbReference type="InterPro" id="IPR006501">
    <property type="entry name" value="Pectinesterase_inhib_dom"/>
</dbReference>
<comment type="caution">
    <text evidence="4">The sequence shown here is derived from an EMBL/GenBank/DDBJ whole genome shotgun (WGS) entry which is preliminary data.</text>
</comment>
<dbReference type="SUPFAM" id="SSF101148">
    <property type="entry name" value="Plant invertase/pectin methylesterase inhibitor"/>
    <property type="match status" value="1"/>
</dbReference>
<evidence type="ECO:0000256" key="2">
    <source>
        <dbReference type="ARBA" id="ARBA00023157"/>
    </source>
</evidence>
<dbReference type="PANTHER" id="PTHR36710:SF1">
    <property type="entry name" value="F14J9.2 PROTEIN"/>
    <property type="match status" value="1"/>
</dbReference>
<dbReference type="OrthoDB" id="1094948at2759"/>
<dbReference type="Proteomes" id="UP000325081">
    <property type="component" value="Unassembled WGS sequence"/>
</dbReference>
<dbReference type="Gene3D" id="1.20.140.40">
    <property type="entry name" value="Invertase/pectin methylesterase inhibitor family protein"/>
    <property type="match status" value="1"/>
</dbReference>
<dbReference type="AlphaFoldDB" id="A0A5A7R9M0"/>
<dbReference type="InterPro" id="IPR035513">
    <property type="entry name" value="Invertase/methylesterase_inhib"/>
</dbReference>
<dbReference type="InterPro" id="IPR052421">
    <property type="entry name" value="PCW_Enzyme_Inhibitor"/>
</dbReference>
<keyword evidence="1" id="KW-0732">Signal</keyword>
<evidence type="ECO:0000313" key="4">
    <source>
        <dbReference type="EMBL" id="GER54136.1"/>
    </source>
</evidence>
<dbReference type="InterPro" id="IPR034086">
    <property type="entry name" value="PMEI_plant"/>
</dbReference>
<dbReference type="PANTHER" id="PTHR36710">
    <property type="entry name" value="PECTINESTERASE INHIBITOR-LIKE"/>
    <property type="match status" value="1"/>
</dbReference>
<sequence length="142" mass="15958">MTNSLSIDNLTLQLINKEHLYAPKADAKGLTQIAVSQTIIHATDTLRLISTLMDSEKNVQVKNLYMICEVAYENLVNEFSDASLALAEGDYRSVLFYVGKCDRFVTDCRDVIGKKRAPQLRDQNSQNRVLVQMSLFSGELIV</sequence>